<keyword evidence="2" id="KW-0732">Signal</keyword>
<organism evidence="3 4">
    <name type="scientific">Aplosporella prunicola CBS 121167</name>
    <dbReference type="NCBI Taxonomy" id="1176127"/>
    <lineage>
        <taxon>Eukaryota</taxon>
        <taxon>Fungi</taxon>
        <taxon>Dikarya</taxon>
        <taxon>Ascomycota</taxon>
        <taxon>Pezizomycotina</taxon>
        <taxon>Dothideomycetes</taxon>
        <taxon>Dothideomycetes incertae sedis</taxon>
        <taxon>Botryosphaeriales</taxon>
        <taxon>Aplosporellaceae</taxon>
        <taxon>Aplosporella</taxon>
    </lineage>
</organism>
<dbReference type="EMBL" id="ML995489">
    <property type="protein sequence ID" value="KAF2140497.1"/>
    <property type="molecule type" value="Genomic_DNA"/>
</dbReference>
<dbReference type="RefSeq" id="XP_033396210.1">
    <property type="nucleotide sequence ID" value="XM_033540686.1"/>
</dbReference>
<dbReference type="GeneID" id="54298182"/>
<sequence length="119" mass="13200">MDSFCFFFFCFPSFLSFAIDFSSSPYLSPPPNLRRPPSSLSSSFVTAPLPHPLPPQLPQLFSASTPHHYTSSSSLPPPPPPPQPRQASRSRSRRSPPPRSRSTQPIRAHRPRPPAPKNA</sequence>
<feature type="compositionally biased region" description="Pro residues" evidence="1">
    <location>
        <begin position="75"/>
        <end position="84"/>
    </location>
</feature>
<feature type="compositionally biased region" description="Polar residues" evidence="1">
    <location>
        <begin position="61"/>
        <end position="70"/>
    </location>
</feature>
<feature type="signal peptide" evidence="2">
    <location>
        <begin position="1"/>
        <end position="18"/>
    </location>
</feature>
<dbReference type="Proteomes" id="UP000799438">
    <property type="component" value="Unassembled WGS sequence"/>
</dbReference>
<feature type="chain" id="PRO_5025519455" description="REJ domain-containing protein" evidence="2">
    <location>
        <begin position="19"/>
        <end position="119"/>
    </location>
</feature>
<name>A0A6A6BC57_9PEZI</name>
<proteinExistence type="predicted"/>
<evidence type="ECO:0000313" key="4">
    <source>
        <dbReference type="Proteomes" id="UP000799438"/>
    </source>
</evidence>
<accession>A0A6A6BC57</accession>
<evidence type="ECO:0000313" key="3">
    <source>
        <dbReference type="EMBL" id="KAF2140497.1"/>
    </source>
</evidence>
<keyword evidence="4" id="KW-1185">Reference proteome</keyword>
<evidence type="ECO:0000256" key="2">
    <source>
        <dbReference type="SAM" id="SignalP"/>
    </source>
</evidence>
<feature type="region of interest" description="Disordered" evidence="1">
    <location>
        <begin position="28"/>
        <end position="119"/>
    </location>
</feature>
<dbReference type="AlphaFoldDB" id="A0A6A6BC57"/>
<gene>
    <name evidence="3" type="ORF">K452DRAFT_288586</name>
</gene>
<protein>
    <recommendedName>
        <fullName evidence="5">REJ domain-containing protein</fullName>
    </recommendedName>
</protein>
<reference evidence="3" key="1">
    <citation type="journal article" date="2020" name="Stud. Mycol.">
        <title>101 Dothideomycetes genomes: a test case for predicting lifestyles and emergence of pathogens.</title>
        <authorList>
            <person name="Haridas S."/>
            <person name="Albert R."/>
            <person name="Binder M."/>
            <person name="Bloem J."/>
            <person name="Labutti K."/>
            <person name="Salamov A."/>
            <person name="Andreopoulos B."/>
            <person name="Baker S."/>
            <person name="Barry K."/>
            <person name="Bills G."/>
            <person name="Bluhm B."/>
            <person name="Cannon C."/>
            <person name="Castanera R."/>
            <person name="Culley D."/>
            <person name="Daum C."/>
            <person name="Ezra D."/>
            <person name="Gonzalez J."/>
            <person name="Henrissat B."/>
            <person name="Kuo A."/>
            <person name="Liang C."/>
            <person name="Lipzen A."/>
            <person name="Lutzoni F."/>
            <person name="Magnuson J."/>
            <person name="Mondo S."/>
            <person name="Nolan M."/>
            <person name="Ohm R."/>
            <person name="Pangilinan J."/>
            <person name="Park H.-J."/>
            <person name="Ramirez L."/>
            <person name="Alfaro M."/>
            <person name="Sun H."/>
            <person name="Tritt A."/>
            <person name="Yoshinaga Y."/>
            <person name="Zwiers L.-H."/>
            <person name="Turgeon B."/>
            <person name="Goodwin S."/>
            <person name="Spatafora J."/>
            <person name="Crous P."/>
            <person name="Grigoriev I."/>
        </authorList>
    </citation>
    <scope>NUCLEOTIDE SEQUENCE</scope>
    <source>
        <strain evidence="3">CBS 121167</strain>
    </source>
</reference>
<evidence type="ECO:0000256" key="1">
    <source>
        <dbReference type="SAM" id="MobiDB-lite"/>
    </source>
</evidence>
<evidence type="ECO:0008006" key="5">
    <source>
        <dbReference type="Google" id="ProtNLM"/>
    </source>
</evidence>